<dbReference type="InterPro" id="IPR018763">
    <property type="entry name" value="DUF2334"/>
</dbReference>
<comment type="caution">
    <text evidence="1">The sequence shown here is derived from an EMBL/GenBank/DDBJ whole genome shotgun (WGS) entry which is preliminary data.</text>
</comment>
<evidence type="ECO:0000313" key="2">
    <source>
        <dbReference type="Proteomes" id="UP000644441"/>
    </source>
</evidence>
<protein>
    <recommendedName>
        <fullName evidence="3">Deacetylase</fullName>
    </recommendedName>
</protein>
<dbReference type="InterPro" id="IPR011330">
    <property type="entry name" value="Glyco_hydro/deAcase_b/a-brl"/>
</dbReference>
<dbReference type="Proteomes" id="UP000644441">
    <property type="component" value="Unassembled WGS sequence"/>
</dbReference>
<keyword evidence="2" id="KW-1185">Reference proteome</keyword>
<evidence type="ECO:0000313" key="1">
    <source>
        <dbReference type="EMBL" id="MBF5053656.1"/>
    </source>
</evidence>
<dbReference type="SUPFAM" id="SSF88713">
    <property type="entry name" value="Glycoside hydrolase/deacetylase"/>
    <property type="match status" value="1"/>
</dbReference>
<proteinExistence type="predicted"/>
<evidence type="ECO:0008006" key="3">
    <source>
        <dbReference type="Google" id="ProtNLM"/>
    </source>
</evidence>
<dbReference type="CDD" id="cd11374">
    <property type="entry name" value="CE4_u10"/>
    <property type="match status" value="1"/>
</dbReference>
<name>A0ABS0AHP5_9GAMM</name>
<dbReference type="RefSeq" id="WP_194856304.1">
    <property type="nucleotide sequence ID" value="NZ_ARXR01000019.1"/>
</dbReference>
<reference evidence="1 2" key="1">
    <citation type="submission" date="2012-09" db="EMBL/GenBank/DDBJ databases">
        <title>Genome Sequence of alkane-degrading Bacterium Alcanivorax venustensis ISO4.</title>
        <authorList>
            <person name="Lai Q."/>
            <person name="Shao Z."/>
        </authorList>
    </citation>
    <scope>NUCLEOTIDE SEQUENCE [LARGE SCALE GENOMIC DNA]</scope>
    <source>
        <strain evidence="1 2">ISO4</strain>
    </source>
</reference>
<gene>
    <name evidence="1" type="ORF">ISO4_02258</name>
</gene>
<dbReference type="EMBL" id="ARXR01000019">
    <property type="protein sequence ID" value="MBF5053656.1"/>
    <property type="molecule type" value="Genomic_DNA"/>
</dbReference>
<accession>A0ABS0AHP5</accession>
<dbReference type="Pfam" id="PF10096">
    <property type="entry name" value="DUF2334"/>
    <property type="match status" value="1"/>
</dbReference>
<dbReference type="Gene3D" id="3.20.20.370">
    <property type="entry name" value="Glycoside hydrolase/deacetylase"/>
    <property type="match status" value="1"/>
</dbReference>
<organism evidence="1 2">
    <name type="scientific">Alloalcanivorax venustensis ISO4</name>
    <dbReference type="NCBI Taxonomy" id="1177184"/>
    <lineage>
        <taxon>Bacteria</taxon>
        <taxon>Pseudomonadati</taxon>
        <taxon>Pseudomonadota</taxon>
        <taxon>Gammaproteobacteria</taxon>
        <taxon>Oceanospirillales</taxon>
        <taxon>Alcanivoracaceae</taxon>
        <taxon>Alloalcanivorax</taxon>
    </lineage>
</organism>
<sequence length="261" mass="30270">MNRIPDTQRAFILSLHDVAPHSWPLYQSFLRELQRPASLVSTLLVVPDFHRHDAAERSPAFCRAMAERQAAGDELVLHGWSHSDDGPTPRGPREWVRRRILTHEGEFSALNEAAAYARIRDGLALCRRQDWRVSGFVPPGWLSNEASRRAIRDAGFDYRTDAGALYRLADGERLPLPTVVMSSRSSWRRRWFERLNQARLRRFQHRPVIRLALHPVDLRHPESRAFWRRTIDALSEQRRCVSKAQWLMENERLPASGSESL</sequence>